<proteinExistence type="predicted"/>
<feature type="compositionally biased region" description="Polar residues" evidence="1">
    <location>
        <begin position="29"/>
        <end position="39"/>
    </location>
</feature>
<dbReference type="Proteomes" id="UP000551758">
    <property type="component" value="Unassembled WGS sequence"/>
</dbReference>
<organism evidence="2 3">
    <name type="scientific">Diceros bicornis minor</name>
    <name type="common">South-central black rhinoceros</name>
    <dbReference type="NCBI Taxonomy" id="77932"/>
    <lineage>
        <taxon>Eukaryota</taxon>
        <taxon>Metazoa</taxon>
        <taxon>Chordata</taxon>
        <taxon>Craniata</taxon>
        <taxon>Vertebrata</taxon>
        <taxon>Euteleostomi</taxon>
        <taxon>Mammalia</taxon>
        <taxon>Eutheria</taxon>
        <taxon>Laurasiatheria</taxon>
        <taxon>Perissodactyla</taxon>
        <taxon>Rhinocerotidae</taxon>
        <taxon>Diceros</taxon>
    </lineage>
</organism>
<accession>A0A7J7EAK8</accession>
<protein>
    <submittedName>
        <fullName evidence="2">Uncharacterized protein</fullName>
    </submittedName>
</protein>
<feature type="region of interest" description="Disordered" evidence="1">
    <location>
        <begin position="114"/>
        <end position="134"/>
    </location>
</feature>
<evidence type="ECO:0000256" key="1">
    <source>
        <dbReference type="SAM" id="MobiDB-lite"/>
    </source>
</evidence>
<sequence length="210" mass="23320">KQTYKVNLVQSWPSRGRHHGSRHLPQQRWKGSSPAQGSQEPAHLPKAIGRAVQVSGQTHQLHLPPSCAEEVLISRANPSLLSVSWTIWKTELPGGEDQTTVVVGAIMGDVPKQSERASGEQLHPEPHPQGWRREPYLRPACPGLPPELWHHPPLRFSGGLRGVQAFGQGPGSTAQPRQTLHALQGLQVRVRWRPTGQPWLQKLTQILPCY</sequence>
<dbReference type="AlphaFoldDB" id="A0A7J7EAK8"/>
<reference evidence="2 3" key="1">
    <citation type="journal article" date="2020" name="Mol. Biol. Evol.">
        <title>Interspecific Gene Flow and the Evolution of Specialization in Black and White Rhinoceros.</title>
        <authorList>
            <person name="Moodley Y."/>
            <person name="Westbury M.V."/>
            <person name="Russo I.M."/>
            <person name="Gopalakrishnan S."/>
            <person name="Rakotoarivelo A."/>
            <person name="Olsen R.A."/>
            <person name="Prost S."/>
            <person name="Tunstall T."/>
            <person name="Ryder O.A."/>
            <person name="Dalen L."/>
            <person name="Bruford M.W."/>
        </authorList>
    </citation>
    <scope>NUCLEOTIDE SEQUENCE [LARGE SCALE GENOMIC DNA]</scope>
    <source>
        <strain evidence="2">SBR-YM</strain>
        <tissue evidence="2">Skin</tissue>
    </source>
</reference>
<feature type="region of interest" description="Disordered" evidence="1">
    <location>
        <begin position="12"/>
        <end position="43"/>
    </location>
</feature>
<gene>
    <name evidence="2" type="ORF">HPG69_004096</name>
</gene>
<feature type="non-terminal residue" evidence="2">
    <location>
        <position position="1"/>
    </location>
</feature>
<comment type="caution">
    <text evidence="2">The sequence shown here is derived from an EMBL/GenBank/DDBJ whole genome shotgun (WGS) entry which is preliminary data.</text>
</comment>
<dbReference type="EMBL" id="JACDTQ010003814">
    <property type="protein sequence ID" value="KAF5912426.1"/>
    <property type="molecule type" value="Genomic_DNA"/>
</dbReference>
<name>A0A7J7EAK8_DICBM</name>
<evidence type="ECO:0000313" key="3">
    <source>
        <dbReference type="Proteomes" id="UP000551758"/>
    </source>
</evidence>
<evidence type="ECO:0000313" key="2">
    <source>
        <dbReference type="EMBL" id="KAF5912426.1"/>
    </source>
</evidence>
<keyword evidence="3" id="KW-1185">Reference proteome</keyword>